<dbReference type="Gene3D" id="3.90.1200.10">
    <property type="match status" value="1"/>
</dbReference>
<dbReference type="Proteomes" id="UP000838763">
    <property type="component" value="Unassembled WGS sequence"/>
</dbReference>
<evidence type="ECO:0000313" key="3">
    <source>
        <dbReference type="Proteomes" id="UP000838763"/>
    </source>
</evidence>
<dbReference type="InterPro" id="IPR011009">
    <property type="entry name" value="Kinase-like_dom_sf"/>
</dbReference>
<dbReference type="SUPFAM" id="SSF56112">
    <property type="entry name" value="Protein kinase-like (PK-like)"/>
    <property type="match status" value="1"/>
</dbReference>
<dbReference type="InterPro" id="IPR002575">
    <property type="entry name" value="Aminoglycoside_PTrfase"/>
</dbReference>
<organism evidence="2 3">
    <name type="scientific">Parascedosporium putredinis</name>
    <dbReference type="NCBI Taxonomy" id="1442378"/>
    <lineage>
        <taxon>Eukaryota</taxon>
        <taxon>Fungi</taxon>
        <taxon>Dikarya</taxon>
        <taxon>Ascomycota</taxon>
        <taxon>Pezizomycotina</taxon>
        <taxon>Sordariomycetes</taxon>
        <taxon>Hypocreomycetidae</taxon>
        <taxon>Microascales</taxon>
        <taxon>Microascaceae</taxon>
        <taxon>Parascedosporium</taxon>
    </lineage>
</organism>
<dbReference type="EMBL" id="CALLCH030000003">
    <property type="protein sequence ID" value="CAI4211832.1"/>
    <property type="molecule type" value="Genomic_DNA"/>
</dbReference>
<gene>
    <name evidence="2" type="ORF">PPNO1_LOCUS1605</name>
</gene>
<keyword evidence="3" id="KW-1185">Reference proteome</keyword>
<proteinExistence type="predicted"/>
<dbReference type="Gene3D" id="3.30.200.20">
    <property type="entry name" value="Phosphorylase Kinase, domain 1"/>
    <property type="match status" value="1"/>
</dbReference>
<evidence type="ECO:0000313" key="2">
    <source>
        <dbReference type="EMBL" id="CAI4211832.1"/>
    </source>
</evidence>
<name>A0A9P1GWV7_9PEZI</name>
<dbReference type="OrthoDB" id="25129at2759"/>
<protein>
    <recommendedName>
        <fullName evidence="1">Aminoglycoside phosphotransferase domain-containing protein</fullName>
    </recommendedName>
</protein>
<evidence type="ECO:0000259" key="1">
    <source>
        <dbReference type="Pfam" id="PF01636"/>
    </source>
</evidence>
<feature type="domain" description="Aminoglycoside phosphotransferase" evidence="1">
    <location>
        <begin position="156"/>
        <end position="352"/>
    </location>
</feature>
<sequence>MVNAMSQSANVSTLVFRVTAARAALGANIPAVVLEAPGKLESTFCQDRNNDDETRAVYISPSSTPLPPNFYLHGAPDVTGTGGDFSGAEKALVELTAQLTGTPYEALALTALSGGNANFIFHAVLKNPLPDGTREVVVKHGEGFVAANPNFKISIDRCEIEVGALQAVNAFAPVQAGSWTVRAPKTIFFDPALNNHVQECKPAAKSLKEYALRHFATSSPALEVSSVSLGTSLGTWLRAFHAWANDPTRADLRQLAARNQQLQGIKQYINYGSLVSRIDSFPAILSDSRALFEQVAQATADEIVDPDRLSVIHGDFWTGKLRRPSLPKEVFVVDWEMFQLGVFAADIGQMITELYELKLYKDIDAGLWIIQGLCAGYGVLDKDVAFRALVTVGAHLLCFGTTVAGWGTPDMVEQVAREGRDILTAAWAKDEAFFENHPLGCVLSGAS</sequence>
<dbReference type="AlphaFoldDB" id="A0A9P1GWV7"/>
<accession>A0A9P1GWV7</accession>
<comment type="caution">
    <text evidence="2">The sequence shown here is derived from an EMBL/GenBank/DDBJ whole genome shotgun (WGS) entry which is preliminary data.</text>
</comment>
<dbReference type="Pfam" id="PF01636">
    <property type="entry name" value="APH"/>
    <property type="match status" value="1"/>
</dbReference>
<reference evidence="2" key="1">
    <citation type="submission" date="2022-11" db="EMBL/GenBank/DDBJ databases">
        <authorList>
            <person name="Scott C."/>
            <person name="Bruce N."/>
        </authorList>
    </citation>
    <scope>NUCLEOTIDE SEQUENCE</scope>
</reference>